<dbReference type="InterPro" id="IPR013889">
    <property type="entry name" value="Karyogamy_KAR9"/>
</dbReference>
<reference evidence="3 4" key="1">
    <citation type="journal article" date="2018" name="Front. Microbiol.">
        <title>Genomic and genetic insights into a cosmopolitan fungus, Paecilomyces variotii (Eurotiales).</title>
        <authorList>
            <person name="Urquhart A.S."/>
            <person name="Mondo S.J."/>
            <person name="Makela M.R."/>
            <person name="Hane J.K."/>
            <person name="Wiebenga A."/>
            <person name="He G."/>
            <person name="Mihaltcheva S."/>
            <person name="Pangilinan J."/>
            <person name="Lipzen A."/>
            <person name="Barry K."/>
            <person name="de Vries R.P."/>
            <person name="Grigoriev I.V."/>
            <person name="Idnurm A."/>
        </authorList>
    </citation>
    <scope>NUCLEOTIDE SEQUENCE [LARGE SCALE GENOMIC DNA]</scope>
    <source>
        <strain evidence="3 4">CBS 101075</strain>
    </source>
</reference>
<feature type="region of interest" description="Disordered" evidence="2">
    <location>
        <begin position="1216"/>
        <end position="1448"/>
    </location>
</feature>
<dbReference type="GeneID" id="39601247"/>
<feature type="compositionally biased region" description="Polar residues" evidence="2">
    <location>
        <begin position="1"/>
        <end position="10"/>
    </location>
</feature>
<feature type="compositionally biased region" description="Low complexity" evidence="2">
    <location>
        <begin position="699"/>
        <end position="715"/>
    </location>
</feature>
<dbReference type="Proteomes" id="UP000283841">
    <property type="component" value="Unassembled WGS sequence"/>
</dbReference>
<dbReference type="VEuPathDB" id="FungiDB:C8Q69DRAFT_487226"/>
<feature type="compositionally biased region" description="Basic and acidic residues" evidence="2">
    <location>
        <begin position="1399"/>
        <end position="1408"/>
    </location>
</feature>
<dbReference type="EMBL" id="RCNU01000007">
    <property type="protein sequence ID" value="RWQ94588.1"/>
    <property type="molecule type" value="Genomic_DNA"/>
</dbReference>
<evidence type="ECO:0000313" key="3">
    <source>
        <dbReference type="EMBL" id="RWQ94588.1"/>
    </source>
</evidence>
<feature type="region of interest" description="Disordered" evidence="2">
    <location>
        <begin position="699"/>
        <end position="724"/>
    </location>
</feature>
<dbReference type="GO" id="GO:0030473">
    <property type="term" value="P:nuclear migration along microtubule"/>
    <property type="evidence" value="ECO:0007669"/>
    <property type="project" value="TreeGrafter"/>
</dbReference>
<feature type="compositionally biased region" description="Polar residues" evidence="2">
    <location>
        <begin position="203"/>
        <end position="213"/>
    </location>
</feature>
<gene>
    <name evidence="3" type="ORF">C8Q69DRAFT_487226</name>
</gene>
<feature type="coiled-coil region" evidence="1">
    <location>
        <begin position="1082"/>
        <end position="1109"/>
    </location>
</feature>
<comment type="caution">
    <text evidence="3">The sequence shown here is derived from an EMBL/GenBank/DDBJ whole genome shotgun (WGS) entry which is preliminary data.</text>
</comment>
<dbReference type="GO" id="GO:0005938">
    <property type="term" value="C:cell cortex"/>
    <property type="evidence" value="ECO:0007669"/>
    <property type="project" value="TreeGrafter"/>
</dbReference>
<organism evidence="3 4">
    <name type="scientific">Byssochlamys spectabilis</name>
    <name type="common">Paecilomyces variotii</name>
    <dbReference type="NCBI Taxonomy" id="264951"/>
    <lineage>
        <taxon>Eukaryota</taxon>
        <taxon>Fungi</taxon>
        <taxon>Dikarya</taxon>
        <taxon>Ascomycota</taxon>
        <taxon>Pezizomycotina</taxon>
        <taxon>Eurotiomycetes</taxon>
        <taxon>Eurotiomycetidae</taxon>
        <taxon>Eurotiales</taxon>
        <taxon>Thermoascaceae</taxon>
        <taxon>Paecilomyces</taxon>
    </lineage>
</organism>
<dbReference type="GO" id="GO:0031578">
    <property type="term" value="P:mitotic spindle orientation checkpoint signaling"/>
    <property type="evidence" value="ECO:0007669"/>
    <property type="project" value="TreeGrafter"/>
</dbReference>
<dbReference type="STRING" id="264951.A0A443HRW9"/>
<evidence type="ECO:0000256" key="1">
    <source>
        <dbReference type="SAM" id="Coils"/>
    </source>
</evidence>
<keyword evidence="4" id="KW-1185">Reference proteome</keyword>
<evidence type="ECO:0000313" key="4">
    <source>
        <dbReference type="Proteomes" id="UP000283841"/>
    </source>
</evidence>
<keyword evidence="1" id="KW-0175">Coiled coil</keyword>
<protein>
    <recommendedName>
        <fullName evidence="5">KAR9-domain-containing protein</fullName>
    </recommendedName>
</protein>
<feature type="compositionally biased region" description="Basic and acidic residues" evidence="2">
    <location>
        <begin position="565"/>
        <end position="577"/>
    </location>
</feature>
<sequence>MYNNNNNKARASSPSPSLSPVPAISSCPSPDRTFSTLSSLSSFSANSGDARSSIISTISTASGRRRGYIRPQGAEFSESAIRRESVMSLGSIAHLQYYFARTGLLDGKGAQMAKEWKKKKDAKDIPKLLLTSQPDYGEEMVDSPMDELIEPTEGYDEHDDIMLPPTVSTYSVKTYHTPPPPDLMALRKDLVDALEQVEKSIENMENNTSSPRPQRTRDSLTPDPEGKTSEPTTPQGWRGVQGMSILDVVTLAIRAARIYYTAHERPERLAAIKSEKHIREELLGVLDVMKRFASRNFAKGLKDDEKLTILSWMAGVCSMLDEERRLEKLEAEERANWIWVRGDWTGREREREESFLRSLANPEPPLPQWHPAQEGSLPSAMLERLRDGRDLIQMHNQAVKKSKRPFGQIKSFHEDIGKPYRRAENLRYWIKAAEIRWEIKLEMDVLGVVYGSSDEAWKQFDAAILAWCKGVREELMRDWNDEAKASTEALPSPQTEDTDTSATVLMSAIIPAVTTSSSTAPESLTDPASPSDSHSSAAAPPVSPSSTSFPQRIKSKASFRSLRSQPDDQEKHVDDKSLPPPPRPSFLRRLSPGLAARVKLLDGSTKTAQELNRSKNQVGKLSQEHLRELEKAHQDLSIRIQRRGRAWSGGHELSDVKRGTSQHSQPEPRGRTWQQDQDAQLSPIPSPADAVIEITTDTTDQATPDATPAVAAEPASDGPFAENIRTNWEDNDTAAEADMSVAEPAQAPQTPSAEPGETEVSFGETDLEKYLKSNSPRTPSTPSSSSTAQSYFNSHGLHRTESIYSFSRASFSSQLSQLTSINLPEPSSLEGRIFSIPDASAAVRALNGAAQQISTWINKASDVLSGLDAEDDVEWAAAGGREGLDDVDRAITKFEGLVDVYVTAIEQVQLRDDIKTVTGDVLKTIVAQMEHILGKWSRIRSHLKGVKEQVELAMEWEELWGVVLGDVGLEVEDLGRVIFELEEKRHLSMFEDDEEAEDNNGVDISELETIIEETPPTTSTPNKRFSLAQNYSTPSSQPPARTTGPDDSALLGLFARLQPLRASLDFLPMRLSMFQSRAEKIFPSACRDLEKLENDAEVLRKELDEDRWVLVFRNAGRQARTMCESALDTGAQFNNHATLAKRIESFEAKKIHYGPAIERVISIIEKGILRLLHEMRSRVDALNASIKVMDGLLDDIDFSKTQQLRDSISSIITMDSPATGSVVDTPGSSPASSVVLSNGNGRKGSSTPNIGNSSRRGSSVASTNRKRYSGIPQAASTLSAGRRSSIPRASFSGSLTSPTRSQTSTSSFTPRPASHNRPRWNSSTNTNDLKNRNSSREASRSPAPPASPTPNRVNSPTFSRSILDPPPYSKLRKQSAPGLPTGPRNRQSYAGISITRSSPVEDRAKTQRPETSLGHSRRLSGIPLPKFRSGRESAASARNKLTERPPWR</sequence>
<proteinExistence type="predicted"/>
<feature type="region of interest" description="Disordered" evidence="2">
    <location>
        <begin position="642"/>
        <end position="684"/>
    </location>
</feature>
<feature type="region of interest" description="Disordered" evidence="2">
    <location>
        <begin position="202"/>
        <end position="238"/>
    </location>
</feature>
<dbReference type="GO" id="GO:0005816">
    <property type="term" value="C:spindle pole body"/>
    <property type="evidence" value="ECO:0007669"/>
    <property type="project" value="TreeGrafter"/>
</dbReference>
<feature type="compositionally biased region" description="Polar residues" evidence="2">
    <location>
        <begin position="1027"/>
        <end position="1040"/>
    </location>
</feature>
<feature type="region of interest" description="Disordered" evidence="2">
    <location>
        <begin position="515"/>
        <end position="590"/>
    </location>
</feature>
<feature type="compositionally biased region" description="Low complexity" evidence="2">
    <location>
        <begin position="12"/>
        <end position="26"/>
    </location>
</feature>
<evidence type="ECO:0000256" key="2">
    <source>
        <dbReference type="SAM" id="MobiDB-lite"/>
    </source>
</evidence>
<feature type="compositionally biased region" description="Polar residues" evidence="2">
    <location>
        <begin position="1226"/>
        <end position="1263"/>
    </location>
</feature>
<dbReference type="PANTHER" id="PTHR37271:SF1">
    <property type="entry name" value="KARYOGAMY PROTEIN KAR9"/>
    <property type="match status" value="1"/>
</dbReference>
<evidence type="ECO:0008006" key="5">
    <source>
        <dbReference type="Google" id="ProtNLM"/>
    </source>
</evidence>
<feature type="region of interest" description="Disordered" evidence="2">
    <location>
        <begin position="1"/>
        <end position="33"/>
    </location>
</feature>
<feature type="compositionally biased region" description="Basic and acidic residues" evidence="2">
    <location>
        <begin position="1329"/>
        <end position="1339"/>
    </location>
</feature>
<dbReference type="PANTHER" id="PTHR37271">
    <property type="entry name" value="KARYOGAMY PROTEIN KAR9"/>
    <property type="match status" value="1"/>
</dbReference>
<dbReference type="Pfam" id="PF08580">
    <property type="entry name" value="KAR9"/>
    <property type="match status" value="2"/>
</dbReference>
<feature type="compositionally biased region" description="Low complexity" evidence="2">
    <location>
        <begin position="527"/>
        <end position="550"/>
    </location>
</feature>
<feature type="compositionally biased region" description="Basic and acidic residues" evidence="2">
    <location>
        <begin position="215"/>
        <end position="228"/>
    </location>
</feature>
<accession>A0A443HRW9</accession>
<name>A0A443HRW9_BYSSP</name>
<dbReference type="GO" id="GO:0051293">
    <property type="term" value="P:establishment of spindle localization"/>
    <property type="evidence" value="ECO:0007669"/>
    <property type="project" value="TreeGrafter"/>
</dbReference>
<feature type="compositionally biased region" description="Polar residues" evidence="2">
    <location>
        <begin position="1319"/>
        <end position="1328"/>
    </location>
</feature>
<feature type="compositionally biased region" description="Polar residues" evidence="2">
    <location>
        <begin position="1384"/>
        <end position="1398"/>
    </location>
</feature>
<dbReference type="GO" id="GO:0043332">
    <property type="term" value="C:mating projection tip"/>
    <property type="evidence" value="ECO:0007669"/>
    <property type="project" value="TreeGrafter"/>
</dbReference>
<dbReference type="RefSeq" id="XP_028484233.1">
    <property type="nucleotide sequence ID" value="XM_028631970.1"/>
</dbReference>
<feature type="compositionally biased region" description="Low complexity" evidence="2">
    <location>
        <begin position="773"/>
        <end position="787"/>
    </location>
</feature>
<feature type="region of interest" description="Disordered" evidence="2">
    <location>
        <begin position="738"/>
        <end position="791"/>
    </location>
</feature>
<feature type="compositionally biased region" description="Low complexity" evidence="2">
    <location>
        <begin position="1296"/>
        <end position="1312"/>
    </location>
</feature>
<feature type="region of interest" description="Disordered" evidence="2">
    <location>
        <begin position="1013"/>
        <end position="1047"/>
    </location>
</feature>